<dbReference type="EMBL" id="PYWC01000076">
    <property type="protein sequence ID" value="PWW73663.1"/>
    <property type="molecule type" value="Genomic_DNA"/>
</dbReference>
<evidence type="ECO:0000313" key="4">
    <source>
        <dbReference type="Proteomes" id="UP000246991"/>
    </source>
</evidence>
<reference evidence="3 4" key="1">
    <citation type="submission" date="2018-03" db="EMBL/GenBank/DDBJ databases">
        <title>Genomes of Pezizomycetes fungi and the evolution of truffles.</title>
        <authorList>
            <person name="Murat C."/>
            <person name="Payen T."/>
            <person name="Noel B."/>
            <person name="Kuo A."/>
            <person name="Martin F.M."/>
        </authorList>
    </citation>
    <scope>NUCLEOTIDE SEQUENCE [LARGE SCALE GENOMIC DNA]</scope>
    <source>
        <strain evidence="3">091103-1</strain>
    </source>
</reference>
<evidence type="ECO:0000313" key="3">
    <source>
        <dbReference type="EMBL" id="PWW73663.1"/>
    </source>
</evidence>
<protein>
    <submittedName>
        <fullName evidence="3">DDE-domain-containing protein</fullName>
    </submittedName>
</protein>
<feature type="region of interest" description="Disordered" evidence="1">
    <location>
        <begin position="145"/>
        <end position="201"/>
    </location>
</feature>
<dbReference type="AlphaFoldDB" id="A0A317SGX0"/>
<proteinExistence type="predicted"/>
<dbReference type="InterPro" id="IPR004875">
    <property type="entry name" value="DDE_SF_endonuclease_dom"/>
</dbReference>
<dbReference type="InterPro" id="IPR050863">
    <property type="entry name" value="CenT-Element_Derived"/>
</dbReference>
<dbReference type="Proteomes" id="UP000246991">
    <property type="component" value="Unassembled WGS sequence"/>
</dbReference>
<feature type="domain" description="DDE-1" evidence="2">
    <location>
        <begin position="17"/>
        <end position="120"/>
    </location>
</feature>
<evidence type="ECO:0000259" key="2">
    <source>
        <dbReference type="Pfam" id="PF03184"/>
    </source>
</evidence>
<evidence type="ECO:0000256" key="1">
    <source>
        <dbReference type="SAM" id="MobiDB-lite"/>
    </source>
</evidence>
<dbReference type="Pfam" id="PF03184">
    <property type="entry name" value="DDE_1"/>
    <property type="match status" value="1"/>
</dbReference>
<dbReference type="GO" id="GO:0003677">
    <property type="term" value="F:DNA binding"/>
    <property type="evidence" value="ECO:0007669"/>
    <property type="project" value="TreeGrafter"/>
</dbReference>
<dbReference type="PANTHER" id="PTHR19303:SF74">
    <property type="entry name" value="POGO TRANSPOSABLE ELEMENT WITH KRAB DOMAIN"/>
    <property type="match status" value="1"/>
</dbReference>
<comment type="caution">
    <text evidence="3">The sequence shown here is derived from an EMBL/GenBank/DDBJ whole genome shotgun (WGS) entry which is preliminary data.</text>
</comment>
<sequence>MAKKFLERNFGNGSIMDQKAKETNDYRLLIFDGHSSHVNLTFLEYCIDHKIILFCLPPHTTHRLQPLDIAIFSPYKHFYQKELTKRFENHDYSIGKDNFYEVLVAARRQAFTTKNIISGFWNTGLIPADGTIVLRKLPSTSSQDCPLPAASHLSQSQPQSIAIPTHTPESSTAEGSTPKNSSPENSTPDISTPEISAPKISTPGISNCTAYSQASNSNISQPIKSLNILSAAEIHNLNVPVSRDQIEEQELMV</sequence>
<gene>
    <name evidence="3" type="ORF">C7212DRAFT_284567</name>
</gene>
<dbReference type="PANTHER" id="PTHR19303">
    <property type="entry name" value="TRANSPOSON"/>
    <property type="match status" value="1"/>
</dbReference>
<feature type="compositionally biased region" description="Polar residues" evidence="1">
    <location>
        <begin position="152"/>
        <end position="194"/>
    </location>
</feature>
<organism evidence="3 4">
    <name type="scientific">Tuber magnatum</name>
    <name type="common">white Piedmont truffle</name>
    <dbReference type="NCBI Taxonomy" id="42249"/>
    <lineage>
        <taxon>Eukaryota</taxon>
        <taxon>Fungi</taxon>
        <taxon>Dikarya</taxon>
        <taxon>Ascomycota</taxon>
        <taxon>Pezizomycotina</taxon>
        <taxon>Pezizomycetes</taxon>
        <taxon>Pezizales</taxon>
        <taxon>Tuberaceae</taxon>
        <taxon>Tuber</taxon>
    </lineage>
</organism>
<dbReference type="OrthoDB" id="5425161at2759"/>
<keyword evidence="4" id="KW-1185">Reference proteome</keyword>
<accession>A0A317SGX0</accession>
<dbReference type="GO" id="GO:0005634">
    <property type="term" value="C:nucleus"/>
    <property type="evidence" value="ECO:0007669"/>
    <property type="project" value="TreeGrafter"/>
</dbReference>
<name>A0A317SGX0_9PEZI</name>